<feature type="transmembrane region" description="Helical" evidence="1">
    <location>
        <begin position="110"/>
        <end position="128"/>
    </location>
</feature>
<keyword evidence="1" id="KW-1133">Transmembrane helix</keyword>
<sequence length="134" mass="15526">MVRLISSSRSHGYVRPRNPTVRAMTITPISIQKMFRSVYAASLRKNAHHVRSRESHVLMAQTSMKGLSGPSQLTKVKLEIRMRTPIISKVFMWLIINAFMLINLPIRLLYLYFVVWLILLIINLFLFVEKIGLS</sequence>
<keyword evidence="1" id="KW-0472">Membrane</keyword>
<name>A0A5D3YBY9_9PROT</name>
<keyword evidence="1" id="KW-0812">Transmembrane</keyword>
<gene>
    <name evidence="2" type="ORF">BCL69_10247</name>
</gene>
<feature type="transmembrane region" description="Helical" evidence="1">
    <location>
        <begin position="86"/>
        <end position="104"/>
    </location>
</feature>
<evidence type="ECO:0000256" key="1">
    <source>
        <dbReference type="SAM" id="Phobius"/>
    </source>
</evidence>
<protein>
    <submittedName>
        <fullName evidence="2">Uncharacterized protein</fullName>
    </submittedName>
</protein>
<proteinExistence type="predicted"/>
<evidence type="ECO:0000313" key="2">
    <source>
        <dbReference type="EMBL" id="TYP87685.1"/>
    </source>
</evidence>
<comment type="caution">
    <text evidence="2">The sequence shown here is derived from an EMBL/GenBank/DDBJ whole genome shotgun (WGS) entry which is preliminary data.</text>
</comment>
<dbReference type="Proteomes" id="UP000324176">
    <property type="component" value="Unassembled WGS sequence"/>
</dbReference>
<accession>A0A5D3YBY9</accession>
<evidence type="ECO:0000313" key="3">
    <source>
        <dbReference type="Proteomes" id="UP000324176"/>
    </source>
</evidence>
<reference evidence="2 3" key="1">
    <citation type="submission" date="2019-07" db="EMBL/GenBank/DDBJ databases">
        <title>Active sludge and wastewater microbial communities from Klosterneuburg, Austria.</title>
        <authorList>
            <person name="Wagner M."/>
        </authorList>
    </citation>
    <scope>NUCLEOTIDE SEQUENCE [LARGE SCALE GENOMIC DNA]</scope>
    <source>
        <strain evidence="2 3">Nm2</strain>
    </source>
</reference>
<dbReference type="EMBL" id="VNHT01000024">
    <property type="protein sequence ID" value="TYP87685.1"/>
    <property type="molecule type" value="Genomic_DNA"/>
</dbReference>
<organism evidence="2 3">
    <name type="scientific">Nitrosomonas communis</name>
    <dbReference type="NCBI Taxonomy" id="44574"/>
    <lineage>
        <taxon>Bacteria</taxon>
        <taxon>Pseudomonadati</taxon>
        <taxon>Pseudomonadota</taxon>
        <taxon>Betaproteobacteria</taxon>
        <taxon>Nitrosomonadales</taxon>
        <taxon>Nitrosomonadaceae</taxon>
        <taxon>Nitrosomonas</taxon>
    </lineage>
</organism>
<dbReference type="AlphaFoldDB" id="A0A5D3YBY9"/>